<protein>
    <recommendedName>
        <fullName evidence="2">Limiting CO2-inducible protein B/C beta carbonyic anhydrase domain-containing protein</fullName>
    </recommendedName>
</protein>
<evidence type="ECO:0008006" key="2">
    <source>
        <dbReference type="Google" id="ProtNLM"/>
    </source>
</evidence>
<gene>
    <name evidence="1" type="ORF">MNBD_GAMMA25-1691</name>
</gene>
<organism evidence="1">
    <name type="scientific">hydrothermal vent metagenome</name>
    <dbReference type="NCBI Taxonomy" id="652676"/>
    <lineage>
        <taxon>unclassified sequences</taxon>
        <taxon>metagenomes</taxon>
        <taxon>ecological metagenomes</taxon>
    </lineage>
</organism>
<reference evidence="1" key="1">
    <citation type="submission" date="2018-06" db="EMBL/GenBank/DDBJ databases">
        <authorList>
            <person name="Zhirakovskaya E."/>
        </authorList>
    </citation>
    <scope>NUCLEOTIDE SEQUENCE</scope>
</reference>
<accession>A0A3B1BXW7</accession>
<proteinExistence type="predicted"/>
<evidence type="ECO:0000313" key="1">
    <source>
        <dbReference type="EMBL" id="VAX11235.1"/>
    </source>
</evidence>
<sequence length="387" mass="43928">MPDLAAQMASPTGGFTIECMMMRYNIFIPRLYNFCKSLGMRAGKMLPSRAFCSDENQGYPIIMIAKHFATFPFNHGQVGGVIATDRHGPHADHGEDMVIIQASHVGYNPDSHTFGCHTFGSYKRLQKNKQNCSDSCGKIYAIIDWYQSEYDFAAKNISFEKINNQVFITVDNHLLREDLNEGLSLHLHKLIKENQEQQFIPVKILSTAKTFIAHVSLAKKMEAMLVEGKKVSIGNNLQAEMFYYKHSIEANIEGAYHLELNLIKYMPSIITSPAPGMLAAQINTQVEFDRAFRTLSKANCYREKNLLFIAGLNIDISPNDDQLFPLTKFVPWAAYIQKATGETSILEQAELLRKLEQQPIENPDQIDLENAIRKMQDAEEIRIETYC</sequence>
<dbReference type="AlphaFoldDB" id="A0A3B1BXW7"/>
<dbReference type="EMBL" id="UOFY01000066">
    <property type="protein sequence ID" value="VAX11235.1"/>
    <property type="molecule type" value="Genomic_DNA"/>
</dbReference>
<name>A0A3B1BXW7_9ZZZZ</name>